<dbReference type="Pfam" id="PF00578">
    <property type="entry name" value="AhpC-TSA"/>
    <property type="match status" value="1"/>
</dbReference>
<feature type="domain" description="Thioredoxin" evidence="2">
    <location>
        <begin position="52"/>
        <end position="192"/>
    </location>
</feature>
<keyword evidence="1" id="KW-1015">Disulfide bond</keyword>
<dbReference type="PANTHER" id="PTHR42852">
    <property type="entry name" value="THIOL:DISULFIDE INTERCHANGE PROTEIN DSBE"/>
    <property type="match status" value="1"/>
</dbReference>
<dbReference type="SUPFAM" id="SSF52833">
    <property type="entry name" value="Thioredoxin-like"/>
    <property type="match status" value="1"/>
</dbReference>
<dbReference type="RefSeq" id="WP_188649970.1">
    <property type="nucleotide sequence ID" value="NZ_BMIN01000001.1"/>
</dbReference>
<evidence type="ECO:0000256" key="1">
    <source>
        <dbReference type="ARBA" id="ARBA00023157"/>
    </source>
</evidence>
<dbReference type="EMBL" id="BMIN01000001">
    <property type="protein sequence ID" value="GGC98058.1"/>
    <property type="molecule type" value="Genomic_DNA"/>
</dbReference>
<dbReference type="PANTHER" id="PTHR42852:SF1">
    <property type="entry name" value="THIOREDOXIN-LIKE PROTEIN YNEN"/>
    <property type="match status" value="1"/>
</dbReference>
<comment type="caution">
    <text evidence="3">The sequence shown here is derived from an EMBL/GenBank/DDBJ whole genome shotgun (WGS) entry which is preliminary data.</text>
</comment>
<dbReference type="Gene3D" id="3.40.30.10">
    <property type="entry name" value="Glutaredoxin"/>
    <property type="match status" value="1"/>
</dbReference>
<dbReference type="Proteomes" id="UP000642571">
    <property type="component" value="Unassembled WGS sequence"/>
</dbReference>
<dbReference type="PROSITE" id="PS51352">
    <property type="entry name" value="THIOREDOXIN_2"/>
    <property type="match status" value="1"/>
</dbReference>
<dbReference type="PROSITE" id="PS00194">
    <property type="entry name" value="THIOREDOXIN_1"/>
    <property type="match status" value="1"/>
</dbReference>
<dbReference type="InterPro" id="IPR017937">
    <property type="entry name" value="Thioredoxin_CS"/>
</dbReference>
<reference evidence="4" key="1">
    <citation type="journal article" date="2019" name="Int. J. Syst. Evol. Microbiol.">
        <title>The Global Catalogue of Microorganisms (GCM) 10K type strain sequencing project: providing services to taxonomists for standard genome sequencing and annotation.</title>
        <authorList>
            <consortium name="The Broad Institute Genomics Platform"/>
            <consortium name="The Broad Institute Genome Sequencing Center for Infectious Disease"/>
            <person name="Wu L."/>
            <person name="Ma J."/>
        </authorList>
    </citation>
    <scope>NUCLEOTIDE SEQUENCE [LARGE SCALE GENOMIC DNA]</scope>
    <source>
        <strain evidence="4">CGMCC 1.15353</strain>
    </source>
</reference>
<accession>A0ABQ1PJ86</accession>
<sequence>MIKRIFGAVVILVLFGFAIINVVQKDETGGEAVSLDNKNGTAMQSPNAPEGLKIGEYAPNFTVTTFEGKEVKLSDLKGKKIFLNFWATWCPPCRVEMPEMQRFYEEFGEEVEIMAVNVTSTEKSVKDVTSYVHNEGFTFPIYLDRGRNAADQYRIPGYPTTYFIGTDGKIQSKAYIGAMDYDFMKKMKNKLD</sequence>
<gene>
    <name evidence="3" type="ORF">GCM10011389_01520</name>
</gene>
<dbReference type="InterPro" id="IPR000866">
    <property type="entry name" value="AhpC/TSA"/>
</dbReference>
<name>A0ABQ1PJ86_9BACI</name>
<dbReference type="InterPro" id="IPR036249">
    <property type="entry name" value="Thioredoxin-like_sf"/>
</dbReference>
<organism evidence="3 4">
    <name type="scientific">Pontibacillus salipaludis</name>
    <dbReference type="NCBI Taxonomy" id="1697394"/>
    <lineage>
        <taxon>Bacteria</taxon>
        <taxon>Bacillati</taxon>
        <taxon>Bacillota</taxon>
        <taxon>Bacilli</taxon>
        <taxon>Bacillales</taxon>
        <taxon>Bacillaceae</taxon>
        <taxon>Pontibacillus</taxon>
    </lineage>
</organism>
<evidence type="ECO:0000259" key="2">
    <source>
        <dbReference type="PROSITE" id="PS51352"/>
    </source>
</evidence>
<proteinExistence type="predicted"/>
<dbReference type="CDD" id="cd02966">
    <property type="entry name" value="TlpA_like_family"/>
    <property type="match status" value="1"/>
</dbReference>
<evidence type="ECO:0000313" key="3">
    <source>
        <dbReference type="EMBL" id="GGC98058.1"/>
    </source>
</evidence>
<dbReference type="InterPro" id="IPR050553">
    <property type="entry name" value="Thioredoxin_ResA/DsbE_sf"/>
</dbReference>
<evidence type="ECO:0000313" key="4">
    <source>
        <dbReference type="Proteomes" id="UP000642571"/>
    </source>
</evidence>
<protein>
    <submittedName>
        <fullName evidence="3">Thiol:disulfide interchange protein tlpA</fullName>
    </submittedName>
</protein>
<keyword evidence="4" id="KW-1185">Reference proteome</keyword>
<dbReference type="InterPro" id="IPR013766">
    <property type="entry name" value="Thioredoxin_domain"/>
</dbReference>